<dbReference type="Proteomes" id="UP000306719">
    <property type="component" value="Unassembled WGS sequence"/>
</dbReference>
<keyword evidence="1" id="KW-0812">Transmembrane</keyword>
<gene>
    <name evidence="2" type="ORF">CWB98_11680</name>
</gene>
<evidence type="ECO:0000313" key="2">
    <source>
        <dbReference type="EMBL" id="TMP37381.1"/>
    </source>
</evidence>
<feature type="transmembrane region" description="Helical" evidence="1">
    <location>
        <begin position="49"/>
        <end position="82"/>
    </location>
</feature>
<protein>
    <submittedName>
        <fullName evidence="2">Uncharacterized protein</fullName>
    </submittedName>
</protein>
<evidence type="ECO:0000313" key="3">
    <source>
        <dbReference type="Proteomes" id="UP000306719"/>
    </source>
</evidence>
<reference evidence="3" key="2">
    <citation type="submission" date="2019-06" db="EMBL/GenBank/DDBJ databases">
        <title>Co-occurence of chitin degradation, pigmentation and bioactivity in marine Pseudoalteromonas.</title>
        <authorList>
            <person name="Sonnenschein E.C."/>
            <person name="Bech P.K."/>
        </authorList>
    </citation>
    <scope>NUCLEOTIDE SEQUENCE [LARGE SCALE GENOMIC DNA]</scope>
    <source>
        <strain evidence="3">S2599</strain>
    </source>
</reference>
<sequence>MAMALGKFLIKLDSWVTSLLEPGTLFPWCLLCCWAYLTVQNDWLSAMLGAPILAAIFTLLISLTIFIAGLILITLGTVWSLAEQLLRSEPPK</sequence>
<organism evidence="2 3">
    <name type="scientific">Pseudoalteromonas rubra</name>
    <dbReference type="NCBI Taxonomy" id="43658"/>
    <lineage>
        <taxon>Bacteria</taxon>
        <taxon>Pseudomonadati</taxon>
        <taxon>Pseudomonadota</taxon>
        <taxon>Gammaproteobacteria</taxon>
        <taxon>Alteromonadales</taxon>
        <taxon>Pseudoalteromonadaceae</taxon>
        <taxon>Pseudoalteromonas</taxon>
    </lineage>
</organism>
<reference evidence="2 3" key="1">
    <citation type="submission" date="2018-01" db="EMBL/GenBank/DDBJ databases">
        <authorList>
            <person name="Paulsen S."/>
            <person name="Gram L.K."/>
        </authorList>
    </citation>
    <scope>NUCLEOTIDE SEQUENCE [LARGE SCALE GENOMIC DNA]</scope>
    <source>
        <strain evidence="2 3">S2599</strain>
    </source>
</reference>
<keyword evidence="1" id="KW-1133">Transmembrane helix</keyword>
<accession>A0A5S3X084</accession>
<keyword evidence="1" id="KW-0472">Membrane</keyword>
<dbReference type="AlphaFoldDB" id="A0A5S3X084"/>
<proteinExistence type="predicted"/>
<name>A0A5S3X084_9GAMM</name>
<comment type="caution">
    <text evidence="2">The sequence shown here is derived from an EMBL/GenBank/DDBJ whole genome shotgun (WGS) entry which is preliminary data.</text>
</comment>
<evidence type="ECO:0000256" key="1">
    <source>
        <dbReference type="SAM" id="Phobius"/>
    </source>
</evidence>
<dbReference type="EMBL" id="PNCJ01000015">
    <property type="protein sequence ID" value="TMP37381.1"/>
    <property type="molecule type" value="Genomic_DNA"/>
</dbReference>
<feature type="transmembrane region" description="Helical" evidence="1">
    <location>
        <begin position="12"/>
        <end position="37"/>
    </location>
</feature>